<dbReference type="AlphaFoldDB" id="C1GVJ9"/>
<comment type="catalytic activity">
    <reaction evidence="11">
        <text>ATP + H2O = ADP + phosphate + H(+)</text>
        <dbReference type="Rhea" id="RHEA:13065"/>
        <dbReference type="ChEBI" id="CHEBI:15377"/>
        <dbReference type="ChEBI" id="CHEBI:15378"/>
        <dbReference type="ChEBI" id="CHEBI:30616"/>
        <dbReference type="ChEBI" id="CHEBI:43474"/>
        <dbReference type="ChEBI" id="CHEBI:456216"/>
        <dbReference type="EC" id="3.6.4.13"/>
    </reaction>
</comment>
<evidence type="ECO:0000256" key="12">
    <source>
        <dbReference type="SAM" id="MobiDB-lite"/>
    </source>
</evidence>
<evidence type="ECO:0000259" key="13">
    <source>
        <dbReference type="PROSITE" id="PS51194"/>
    </source>
</evidence>
<dbReference type="eggNOG" id="KOG0953">
    <property type="taxonomic scope" value="Eukaryota"/>
</dbReference>
<dbReference type="RefSeq" id="XP_015701637.1">
    <property type="nucleotide sequence ID" value="XM_015844589.1"/>
</dbReference>
<keyword evidence="5" id="KW-0547">Nucleotide-binding</keyword>
<dbReference type="InterPro" id="IPR001650">
    <property type="entry name" value="Helicase_C-like"/>
</dbReference>
<keyword evidence="6" id="KW-0378">Hydrolase</keyword>
<dbReference type="Pfam" id="PF18147">
    <property type="entry name" value="Suv3_C_1"/>
    <property type="match status" value="1"/>
</dbReference>
<evidence type="ECO:0000256" key="7">
    <source>
        <dbReference type="ARBA" id="ARBA00022806"/>
    </source>
</evidence>
<evidence type="ECO:0000313" key="14">
    <source>
        <dbReference type="EMBL" id="EEH40221.2"/>
    </source>
</evidence>
<keyword evidence="9" id="KW-0809">Transit peptide</keyword>
<dbReference type="OMA" id="AMDWCLE"/>
<evidence type="ECO:0000256" key="3">
    <source>
        <dbReference type="ARBA" id="ARBA00004173"/>
    </source>
</evidence>
<dbReference type="InterPro" id="IPR050699">
    <property type="entry name" value="RNA-DNA_Helicase"/>
</dbReference>
<evidence type="ECO:0000256" key="1">
    <source>
        <dbReference type="ARBA" id="ARBA00001936"/>
    </source>
</evidence>
<dbReference type="KEGG" id="pbl:PAAG_02276"/>
<dbReference type="InterPro" id="IPR044774">
    <property type="entry name" value="Suv3_DEXQc"/>
</dbReference>
<dbReference type="Gene3D" id="1.20.272.40">
    <property type="match status" value="1"/>
</dbReference>
<accession>C1GVJ9</accession>
<dbReference type="Gene3D" id="1.20.58.1080">
    <property type="match status" value="1"/>
</dbReference>
<dbReference type="EC" id="3.6.4.13" evidence="4"/>
<dbReference type="CDD" id="cd18805">
    <property type="entry name" value="SF2_C_suv3"/>
    <property type="match status" value="1"/>
</dbReference>
<feature type="compositionally biased region" description="Basic and acidic residues" evidence="12">
    <location>
        <begin position="43"/>
        <end position="55"/>
    </location>
</feature>
<evidence type="ECO:0000256" key="10">
    <source>
        <dbReference type="ARBA" id="ARBA00023128"/>
    </source>
</evidence>
<dbReference type="GO" id="GO:0045025">
    <property type="term" value="C:mitochondrial degradosome"/>
    <property type="evidence" value="ECO:0007669"/>
    <property type="project" value="TreeGrafter"/>
</dbReference>
<dbReference type="EMBL" id="KN293996">
    <property type="protein sequence ID" value="EEH40221.2"/>
    <property type="molecule type" value="Genomic_DNA"/>
</dbReference>
<dbReference type="PROSITE" id="PS51194">
    <property type="entry name" value="HELICASE_CTER"/>
    <property type="match status" value="1"/>
</dbReference>
<keyword evidence="7 14" id="KW-0347">Helicase</keyword>
<protein>
    <recommendedName>
        <fullName evidence="4">RNA helicase</fullName>
        <ecNumber evidence="4">3.6.4.13</ecNumber>
    </recommendedName>
</protein>
<dbReference type="InterPro" id="IPR022192">
    <property type="entry name" value="SUV3_C"/>
</dbReference>
<dbReference type="Proteomes" id="UP000002059">
    <property type="component" value="Partially assembled WGS sequence"/>
</dbReference>
<dbReference type="GO" id="GO:0003724">
    <property type="term" value="F:RNA helicase activity"/>
    <property type="evidence" value="ECO:0007669"/>
    <property type="project" value="UniProtKB-EC"/>
</dbReference>
<proteinExistence type="predicted"/>
<dbReference type="PANTHER" id="PTHR12131:SF1">
    <property type="entry name" value="ATP-DEPENDENT RNA HELICASE SUPV3L1, MITOCHONDRIAL-RELATED"/>
    <property type="match status" value="1"/>
</dbReference>
<feature type="region of interest" description="Disordered" evidence="12">
    <location>
        <begin position="24"/>
        <end position="85"/>
    </location>
</feature>
<dbReference type="HOGENOM" id="CLU_010647_1_3_1"/>
<name>C1GVJ9_PARBA</name>
<dbReference type="SUPFAM" id="SSF52540">
    <property type="entry name" value="P-loop containing nucleoside triphosphate hydrolases"/>
    <property type="match status" value="1"/>
</dbReference>
<evidence type="ECO:0000256" key="2">
    <source>
        <dbReference type="ARBA" id="ARBA00001946"/>
    </source>
</evidence>
<comment type="cofactor">
    <cofactor evidence="1">
        <name>Mn(2+)</name>
        <dbReference type="ChEBI" id="CHEBI:29035"/>
    </cofactor>
</comment>
<evidence type="ECO:0000256" key="4">
    <source>
        <dbReference type="ARBA" id="ARBA00012552"/>
    </source>
</evidence>
<dbReference type="InterPro" id="IPR027417">
    <property type="entry name" value="P-loop_NTPase"/>
</dbReference>
<dbReference type="CDD" id="cd17913">
    <property type="entry name" value="DEXQc_Suv3"/>
    <property type="match status" value="1"/>
</dbReference>
<keyword evidence="8" id="KW-0067">ATP-binding</keyword>
<evidence type="ECO:0000256" key="9">
    <source>
        <dbReference type="ARBA" id="ARBA00022946"/>
    </source>
</evidence>
<comment type="cofactor">
    <cofactor evidence="2">
        <name>Mg(2+)</name>
        <dbReference type="ChEBI" id="CHEBI:18420"/>
    </cofactor>
</comment>
<dbReference type="VEuPathDB" id="FungiDB:PAAG_02276"/>
<dbReference type="Gene3D" id="3.40.50.300">
    <property type="entry name" value="P-loop containing nucleotide triphosphate hydrolases"/>
    <property type="match status" value="2"/>
</dbReference>
<evidence type="ECO:0000256" key="11">
    <source>
        <dbReference type="ARBA" id="ARBA00047984"/>
    </source>
</evidence>
<keyword evidence="15" id="KW-1185">Reference proteome</keyword>
<dbReference type="GO" id="GO:0000965">
    <property type="term" value="P:mitochondrial RNA 3'-end processing"/>
    <property type="evidence" value="ECO:0007669"/>
    <property type="project" value="TreeGrafter"/>
</dbReference>
<dbReference type="OrthoDB" id="6692397at2759"/>
<dbReference type="InterPro" id="IPR055206">
    <property type="entry name" value="DEXQc_SUV3"/>
</dbReference>
<dbReference type="GO" id="GO:0005524">
    <property type="term" value="F:ATP binding"/>
    <property type="evidence" value="ECO:0007669"/>
    <property type="project" value="UniProtKB-KW"/>
</dbReference>
<dbReference type="Pfam" id="PF00271">
    <property type="entry name" value="Helicase_C"/>
    <property type="match status" value="1"/>
</dbReference>
<dbReference type="FunFam" id="3.40.50.300:FF:000957">
    <property type="entry name" value="ATP-dependent RNA helicase SUV3L, mitochondrial"/>
    <property type="match status" value="1"/>
</dbReference>
<dbReference type="Pfam" id="PF22527">
    <property type="entry name" value="DEXQc_Suv3"/>
    <property type="match status" value="1"/>
</dbReference>
<organism evidence="14 15">
    <name type="scientific">Paracoccidioides lutzii (strain ATCC MYA-826 / Pb01)</name>
    <name type="common">Paracoccidioides brasiliensis</name>
    <dbReference type="NCBI Taxonomy" id="502779"/>
    <lineage>
        <taxon>Eukaryota</taxon>
        <taxon>Fungi</taxon>
        <taxon>Dikarya</taxon>
        <taxon>Ascomycota</taxon>
        <taxon>Pezizomycotina</taxon>
        <taxon>Eurotiomycetes</taxon>
        <taxon>Eurotiomycetidae</taxon>
        <taxon>Onygenales</taxon>
        <taxon>Ajellomycetaceae</taxon>
        <taxon>Paracoccidioides</taxon>
    </lineage>
</organism>
<reference evidence="14 15" key="1">
    <citation type="journal article" date="2011" name="PLoS Genet.">
        <title>Comparative genomic analysis of human fungal pathogens causing paracoccidioidomycosis.</title>
        <authorList>
            <person name="Desjardins C.A."/>
            <person name="Champion M.D."/>
            <person name="Holder J.W."/>
            <person name="Muszewska A."/>
            <person name="Goldberg J."/>
            <person name="Bailao A.M."/>
            <person name="Brigido M.M."/>
            <person name="Ferreira M.E."/>
            <person name="Garcia A.M."/>
            <person name="Grynberg M."/>
            <person name="Gujja S."/>
            <person name="Heiman D.I."/>
            <person name="Henn M.R."/>
            <person name="Kodira C.D."/>
            <person name="Leon-Narvaez H."/>
            <person name="Longo L.V."/>
            <person name="Ma L.J."/>
            <person name="Malavazi I."/>
            <person name="Matsuo A.L."/>
            <person name="Morais F.V."/>
            <person name="Pereira M."/>
            <person name="Rodriguez-Brito S."/>
            <person name="Sakthikumar S."/>
            <person name="Salem-Izacc S.M."/>
            <person name="Sykes S.M."/>
            <person name="Teixeira M.M."/>
            <person name="Vallejo M.C."/>
            <person name="Walter M.E."/>
            <person name="Yandava C."/>
            <person name="Young S."/>
            <person name="Zeng Q."/>
            <person name="Zucker J."/>
            <person name="Felipe M.S."/>
            <person name="Goldman G.H."/>
            <person name="Haas B.J."/>
            <person name="McEwen J.G."/>
            <person name="Nino-Vega G."/>
            <person name="Puccia R."/>
            <person name="San-Blas G."/>
            <person name="Soares C.M."/>
            <person name="Birren B.W."/>
            <person name="Cuomo C.A."/>
        </authorList>
    </citation>
    <scope>NUCLEOTIDE SEQUENCE [LARGE SCALE GENOMIC DNA]</scope>
    <source>
        <strain evidence="15">ATCC MYA-826 / Pb01</strain>
    </source>
</reference>
<evidence type="ECO:0000256" key="5">
    <source>
        <dbReference type="ARBA" id="ARBA00022741"/>
    </source>
</evidence>
<dbReference type="PANTHER" id="PTHR12131">
    <property type="entry name" value="ATP-DEPENDENT RNA AND DNA HELICASE"/>
    <property type="match status" value="1"/>
</dbReference>
<evidence type="ECO:0000256" key="8">
    <source>
        <dbReference type="ARBA" id="ARBA00022840"/>
    </source>
</evidence>
<feature type="region of interest" description="Disordered" evidence="12">
    <location>
        <begin position="741"/>
        <end position="761"/>
    </location>
</feature>
<dbReference type="GO" id="GO:0016787">
    <property type="term" value="F:hydrolase activity"/>
    <property type="evidence" value="ECO:0007669"/>
    <property type="project" value="UniProtKB-KW"/>
</dbReference>
<evidence type="ECO:0000256" key="6">
    <source>
        <dbReference type="ARBA" id="ARBA00022801"/>
    </source>
</evidence>
<gene>
    <name evidence="14" type="ORF">PAAG_02276</name>
</gene>
<keyword evidence="10" id="KW-0496">Mitochondrion</keyword>
<feature type="domain" description="Helicase C-terminal" evidence="13">
    <location>
        <begin position="359"/>
        <end position="524"/>
    </location>
</feature>
<sequence>MRVWRAPQGRCLFCAFRHLAPPLSQSFSTSSPWQRSKSKKKKELQAKWEKSKKSEGSGSTELHIRNTKPFPHIRSRNSRRSATTKPGDLASVVLTAVSAVRISFERQGQVPGRWPKFVEFVTRAVKGENLSHSNLEDAEALNLKSRLERTFIDSGPAELTKTLKREFKIYNYDVNFSSTLREQRALADLRNATEWYPAARSLYRTIHLHVGPTNSGKTYHALKRLEAAKTGFYAGPLRLLAHEVYTRLNAKGIQCSLVTGDEVKISEGQIPGIYSNTVEMVPLGQDVDVGVIDEIQMIADPFRGWAWTRALLGARAHELHLCGEERVVPLIRDLAGLMGDRLEIHHYERLNPLKAMNKSLKGNLANLQKGDCVVAFSRVGIHGLKQDIEKATGRRAAIVYGSLPAEIRSQQADLFNDPNNDYDFLVASDAIGMGLNLSCKRIIFESVVRRLPTGLTRLSVSQIKQIGGRAGRYRPASHVTETDSCIPGKDAETNVGFVTSLEDVDLSYIRKALSAKPEPILSAGLLPPDYVIKRFVEHFPANTPFSYVLQRLHNIALVDPNFFIADNQGRAQIAEAIDGIKGLGIDDKMVFLSAPAHMRDHQMSTIFREFVRCVAENKSGDILDIGDLPLDILDKPVSGDKTYLATLETLHRSLVLYLWLSYRCGGVFTNRALATHVKSLTEIKMDRALTEFSANRHLRKATSLRRQYALRKQTELREKAFAAESEGVDINDIDLENIPEAEEWDDMPEQNELLKTSSSVT</sequence>
<dbReference type="InterPro" id="IPR041082">
    <property type="entry name" value="Suv3_C_1"/>
</dbReference>
<comment type="subcellular location">
    <subcellularLocation>
        <location evidence="3">Mitochondrion</location>
    </subcellularLocation>
</comment>
<dbReference type="Pfam" id="PF12513">
    <property type="entry name" value="SUV3_C"/>
    <property type="match status" value="1"/>
</dbReference>
<evidence type="ECO:0000313" key="15">
    <source>
        <dbReference type="Proteomes" id="UP000002059"/>
    </source>
</evidence>
<dbReference type="STRING" id="502779.C1GVJ9"/>
<dbReference type="FunFam" id="3.40.50.300:FF:000269">
    <property type="entry name" value="ATP-dependent RNA helicase SUPV3L1, mitochondrial"/>
    <property type="match status" value="1"/>
</dbReference>
<dbReference type="GeneID" id="9098917"/>
<dbReference type="SMART" id="SM00490">
    <property type="entry name" value="HELICc"/>
    <property type="match status" value="1"/>
</dbReference>